<dbReference type="EMBL" id="FONY01000039">
    <property type="protein sequence ID" value="SFF47441.1"/>
    <property type="molecule type" value="Genomic_DNA"/>
</dbReference>
<gene>
    <name evidence="1" type="ORF">SAMN04488541_10394</name>
</gene>
<dbReference type="STRING" id="1003.SAMN04488541_10394"/>
<evidence type="ECO:0000313" key="2">
    <source>
        <dbReference type="Proteomes" id="UP000199513"/>
    </source>
</evidence>
<dbReference type="Proteomes" id="UP000199513">
    <property type="component" value="Unassembled WGS sequence"/>
</dbReference>
<name>A0A1I2J3Y2_9BACT</name>
<protein>
    <submittedName>
        <fullName evidence="1">Uncharacterized protein</fullName>
    </submittedName>
</protein>
<keyword evidence="2" id="KW-1185">Reference proteome</keyword>
<evidence type="ECO:0000313" key="1">
    <source>
        <dbReference type="EMBL" id="SFF47441.1"/>
    </source>
</evidence>
<sequence length="102" mass="12051">MENLLDLQKETSLLKKFSEIHNSIYANDGLSARQALDEMLKVLFIVLFALLFANRNVFETGFYVSYRGSHSEHFRLRFRQNFGVFARRKSFARNQRKSPLLF</sequence>
<accession>A0A1I2J3Y2</accession>
<dbReference type="AlphaFoldDB" id="A0A1I2J3Y2"/>
<proteinExistence type="predicted"/>
<organism evidence="1 2">
    <name type="scientific">Thermoflexibacter ruber</name>
    <dbReference type="NCBI Taxonomy" id="1003"/>
    <lineage>
        <taxon>Bacteria</taxon>
        <taxon>Pseudomonadati</taxon>
        <taxon>Bacteroidota</taxon>
        <taxon>Cytophagia</taxon>
        <taxon>Cytophagales</taxon>
        <taxon>Thermoflexibacteraceae</taxon>
        <taxon>Thermoflexibacter</taxon>
    </lineage>
</organism>
<reference evidence="2" key="1">
    <citation type="submission" date="2016-10" db="EMBL/GenBank/DDBJ databases">
        <authorList>
            <person name="Varghese N."/>
            <person name="Submissions S."/>
        </authorList>
    </citation>
    <scope>NUCLEOTIDE SEQUENCE [LARGE SCALE GENOMIC DNA]</scope>
    <source>
        <strain>GEY</strain>
        <strain evidence="2">DSM 9560</strain>
    </source>
</reference>